<dbReference type="InterPro" id="IPR051075">
    <property type="entry name" value="SCF_subunit_WD-repeat"/>
</dbReference>
<feature type="region of interest" description="Disordered" evidence="4">
    <location>
        <begin position="827"/>
        <end position="950"/>
    </location>
</feature>
<keyword evidence="2" id="KW-0677">Repeat</keyword>
<dbReference type="InterPro" id="IPR001680">
    <property type="entry name" value="WD40_rpt"/>
</dbReference>
<feature type="repeat" description="WD" evidence="3">
    <location>
        <begin position="476"/>
        <end position="517"/>
    </location>
</feature>
<dbReference type="AlphaFoldDB" id="A0AAD8D251"/>
<proteinExistence type="predicted"/>
<dbReference type="PROSITE" id="PS00678">
    <property type="entry name" value="WD_REPEATS_1"/>
    <property type="match status" value="1"/>
</dbReference>
<dbReference type="InterPro" id="IPR019775">
    <property type="entry name" value="WD40_repeat_CS"/>
</dbReference>
<accession>A0AAD8D251</accession>
<dbReference type="InterPro" id="IPR036322">
    <property type="entry name" value="WD40_repeat_dom_sf"/>
</dbReference>
<dbReference type="Gene3D" id="1.20.1280.50">
    <property type="match status" value="1"/>
</dbReference>
<feature type="region of interest" description="Disordered" evidence="4">
    <location>
        <begin position="176"/>
        <end position="196"/>
    </location>
</feature>
<dbReference type="PROSITE" id="PS50082">
    <property type="entry name" value="WD_REPEATS_2"/>
    <property type="match status" value="3"/>
</dbReference>
<feature type="region of interest" description="Disordered" evidence="4">
    <location>
        <begin position="993"/>
        <end position="1016"/>
    </location>
</feature>
<evidence type="ECO:0000313" key="5">
    <source>
        <dbReference type="EMBL" id="KAK1162312.1"/>
    </source>
</evidence>
<dbReference type="SMART" id="SM00320">
    <property type="entry name" value="WD40"/>
    <property type="match status" value="6"/>
</dbReference>
<evidence type="ECO:0008006" key="7">
    <source>
        <dbReference type="Google" id="ProtNLM"/>
    </source>
</evidence>
<dbReference type="PANTHER" id="PTHR19872">
    <property type="entry name" value="UBIQUITIN LIGASE SPECIFICITY FACTOR/HREP PROTEIN"/>
    <property type="match status" value="1"/>
</dbReference>
<feature type="compositionally biased region" description="Basic and acidic residues" evidence="4">
    <location>
        <begin position="902"/>
        <end position="913"/>
    </location>
</feature>
<keyword evidence="6" id="KW-1185">Reference proteome</keyword>
<evidence type="ECO:0000256" key="2">
    <source>
        <dbReference type="ARBA" id="ARBA00022737"/>
    </source>
</evidence>
<feature type="compositionally biased region" description="Basic and acidic residues" evidence="4">
    <location>
        <begin position="867"/>
        <end position="876"/>
    </location>
</feature>
<dbReference type="EMBL" id="JAGXEW010000017">
    <property type="protein sequence ID" value="KAK1162312.1"/>
    <property type="molecule type" value="Genomic_DNA"/>
</dbReference>
<dbReference type="SUPFAM" id="SSF50978">
    <property type="entry name" value="WD40 repeat-like"/>
    <property type="match status" value="1"/>
</dbReference>
<feature type="repeat" description="WD" evidence="3">
    <location>
        <begin position="599"/>
        <end position="630"/>
    </location>
</feature>
<reference evidence="5" key="1">
    <citation type="submission" date="2022-02" db="EMBL/GenBank/DDBJ databases">
        <title>Atlantic sturgeon de novo genome assembly.</title>
        <authorList>
            <person name="Stock M."/>
            <person name="Klopp C."/>
            <person name="Guiguen Y."/>
            <person name="Cabau C."/>
            <person name="Parinello H."/>
            <person name="Santidrian Yebra-Pimentel E."/>
            <person name="Kuhl H."/>
            <person name="Dirks R.P."/>
            <person name="Guessner J."/>
            <person name="Wuertz S."/>
            <person name="Du K."/>
            <person name="Schartl M."/>
        </authorList>
    </citation>
    <scope>NUCLEOTIDE SEQUENCE</scope>
    <source>
        <strain evidence="5">STURGEONOMICS-FGT-2020</strain>
        <tissue evidence="5">Whole blood</tissue>
    </source>
</reference>
<name>A0AAD8D251_ACIOX</name>
<comment type="caution">
    <text evidence="5">The sequence shown here is derived from an EMBL/GenBank/DDBJ whole genome shotgun (WGS) entry which is preliminary data.</text>
</comment>
<dbReference type="Proteomes" id="UP001230051">
    <property type="component" value="Unassembled WGS sequence"/>
</dbReference>
<keyword evidence="1 3" id="KW-0853">WD repeat</keyword>
<dbReference type="CDD" id="cd00200">
    <property type="entry name" value="WD40"/>
    <property type="match status" value="1"/>
</dbReference>
<evidence type="ECO:0000256" key="1">
    <source>
        <dbReference type="ARBA" id="ARBA00022574"/>
    </source>
</evidence>
<dbReference type="Pfam" id="PF00400">
    <property type="entry name" value="WD40"/>
    <property type="match status" value="3"/>
</dbReference>
<dbReference type="InterPro" id="IPR015943">
    <property type="entry name" value="WD40/YVTN_repeat-like_dom_sf"/>
</dbReference>
<dbReference type="InterPro" id="IPR036047">
    <property type="entry name" value="F-box-like_dom_sf"/>
</dbReference>
<dbReference type="CDD" id="cd22136">
    <property type="entry name" value="F-box_FBXW10"/>
    <property type="match status" value="1"/>
</dbReference>
<sequence>MFPPVAESTEITVYKVDSATELRCGKGDASLGFCGSCASCILKSKLSATSEWFRRAGDVTKKRFLTGVINRCESLDLLQNIENVLKATMGKDFTYSRSRANPSLPQDLTTWGSDRALDPKVLGKDMLETWDWFKRSGYWSKANYMLGLLVMCDAEILHVAGNLIRVLVVRQKKNPFSRKSCGDHQEDETTSLPESHYSFRTDQHPELDLLMQACPRYEPVTKETFLSNWGPESEDAVIAEDASLGSAGPVDSRQLTQGPWTGEGQGRLCSNSTGCSDEDSVSSDHPALMIVPTSFQSTSGVSRYRDFLRGLPVHLAKCILGFLDKHSLVNCLCVSQFWRFLAEEVQKEVVVCRMVQNEAMILQGTSPKGISPVYAKICNVPVPMSADDGSLIPVLSIGKPKDSSLEAVYAGLQTKPEKMEERNVYCGSYNVLVLSDHEDPSRTVHYNGRRLLAIGSKDRKVRILDVVKAKEVPPTISGHAGSVIVVFICEQRGVVISAGYDLSIRCWNINSGDCMKILRGHLGTIGCLDLYENSLVSGAKDCKVKVWNILTGNCINRCNFKHKDPILAVKINREYVLSSCKGGLVKLWHIATGNLIKTLQGHQGEVKGLYFDDWHILSGGEDGYVKAWSMHPHFNRYLRTFRHPKEVTCLAFRYLRLISGCADGKIRIFNFLTGDCLREMRANSRSNPVLSINLSDNSIVLNTQSSVLLFQFAQVEWDYKVQEVVKQQRRDYNLTPALKKHSYPYVRAQRMKRVGSTNQKIYHRGEKELDTADAGLSHHARSLSANKMQRAQSIQKESMRPATWNELQSYRRSMAYIDLQPEFFTKPPSVLEPGKPFRSISPEPQSRASQAPDSAKESGRGSSLRLSRSEHSVLERVRKRGPHGSVTHEGLLLSVSTLQRSQKSDENTERNSAVRDAWGSPSSPQAVGKLTGPPKKHPKTPADPTSPGRSVEMVTTYTPLVTKGVELKLGNSFYGSHVKSSIPKPSLVRPQSCEGFGEPRMQGAGKKRPQSTSGVQVQEIGSFTTTAEELLQMTPNRMGIFRTPAKQVTFKEASVKIESPKQRDPYREHSMFRLWTAKQEKQACQHSLAEKKETDDRDAECRRAWLMKVKGLPIADFTKDGQVAATELGYDVYI</sequence>
<evidence type="ECO:0000313" key="6">
    <source>
        <dbReference type="Proteomes" id="UP001230051"/>
    </source>
</evidence>
<gene>
    <name evidence="5" type="ORF">AOXY_G18692</name>
</gene>
<evidence type="ECO:0000256" key="3">
    <source>
        <dbReference type="PROSITE-ProRule" id="PRU00221"/>
    </source>
</evidence>
<protein>
    <recommendedName>
        <fullName evidence="7">F-box/WD repeat-containing protein 10</fullName>
    </recommendedName>
</protein>
<evidence type="ECO:0000256" key="4">
    <source>
        <dbReference type="SAM" id="MobiDB-lite"/>
    </source>
</evidence>
<dbReference type="SUPFAM" id="SSF81383">
    <property type="entry name" value="F-box domain"/>
    <property type="match status" value="1"/>
</dbReference>
<dbReference type="PANTHER" id="PTHR19872:SF7">
    <property type="entry name" value="F-BOX AND WD REPEAT DOMAIN CONTAINING PROTEIN 10B-RELATED"/>
    <property type="match status" value="1"/>
</dbReference>
<organism evidence="5 6">
    <name type="scientific">Acipenser oxyrinchus oxyrinchus</name>
    <dbReference type="NCBI Taxonomy" id="40147"/>
    <lineage>
        <taxon>Eukaryota</taxon>
        <taxon>Metazoa</taxon>
        <taxon>Chordata</taxon>
        <taxon>Craniata</taxon>
        <taxon>Vertebrata</taxon>
        <taxon>Euteleostomi</taxon>
        <taxon>Actinopterygii</taxon>
        <taxon>Chondrostei</taxon>
        <taxon>Acipenseriformes</taxon>
        <taxon>Acipenseridae</taxon>
        <taxon>Acipenser</taxon>
    </lineage>
</organism>
<feature type="repeat" description="WD" evidence="3">
    <location>
        <begin position="518"/>
        <end position="557"/>
    </location>
</feature>
<feature type="compositionally biased region" description="Polar residues" evidence="4">
    <location>
        <begin position="842"/>
        <end position="852"/>
    </location>
</feature>
<dbReference type="Gene3D" id="2.130.10.10">
    <property type="entry name" value="YVTN repeat-like/Quinoprotein amine dehydrogenase"/>
    <property type="match status" value="1"/>
</dbReference>